<dbReference type="AlphaFoldDB" id="A0A1H1N7Z9"/>
<dbReference type="Proteomes" id="UP000181956">
    <property type="component" value="Chromosome I"/>
</dbReference>
<proteinExistence type="predicted"/>
<reference evidence="3" key="1">
    <citation type="submission" date="2016-10" db="EMBL/GenBank/DDBJ databases">
        <authorList>
            <person name="Varghese N."/>
            <person name="Submissions S."/>
        </authorList>
    </citation>
    <scope>NUCLEOTIDE SEQUENCE [LARGE SCALE GENOMIC DNA]</scope>
    <source>
        <strain evidence="3">DSM 21772</strain>
    </source>
</reference>
<dbReference type="EMBL" id="LT629742">
    <property type="protein sequence ID" value="SDR95000.1"/>
    <property type="molecule type" value="Genomic_DNA"/>
</dbReference>
<evidence type="ECO:0000313" key="3">
    <source>
        <dbReference type="Proteomes" id="UP000181956"/>
    </source>
</evidence>
<protein>
    <submittedName>
        <fullName evidence="2">Uncharacterized protein</fullName>
    </submittedName>
</protein>
<accession>A0A1H1N7Z9</accession>
<organism evidence="2 3">
    <name type="scientific">Microterricola viridarii</name>
    <dbReference type="NCBI Taxonomy" id="412690"/>
    <lineage>
        <taxon>Bacteria</taxon>
        <taxon>Bacillati</taxon>
        <taxon>Actinomycetota</taxon>
        <taxon>Actinomycetes</taxon>
        <taxon>Micrococcales</taxon>
        <taxon>Microbacteriaceae</taxon>
        <taxon>Microterricola</taxon>
    </lineage>
</organism>
<sequence>MVVRLLASVAGAPSSQREETRTVPPRSRWSSSEERAYRDLVLRTVARRKPGLDTALAGLLDQRGNVPRLWRGQRGNARRLEAAAPRGTSSAAAEARESAWSSGCWLRPLALPRANGRCRAPPRSRWSSSEERAYRDLVRRTVARRKPGLDTALAGLLDQRANARRPMRDQWGEARRLGAAAPRGASSAAAEAREPAWSFGCWLRSLALHRANGKCPAAIPLVE</sequence>
<evidence type="ECO:0000313" key="2">
    <source>
        <dbReference type="EMBL" id="SDR95000.1"/>
    </source>
</evidence>
<gene>
    <name evidence="2" type="ORF">SAMN04489834_0578</name>
</gene>
<keyword evidence="3" id="KW-1185">Reference proteome</keyword>
<feature type="region of interest" description="Disordered" evidence="1">
    <location>
        <begin position="9"/>
        <end position="30"/>
    </location>
</feature>
<evidence type="ECO:0000256" key="1">
    <source>
        <dbReference type="SAM" id="MobiDB-lite"/>
    </source>
</evidence>
<name>A0A1H1N7Z9_9MICO</name>